<name>A0A167W7N2_9AGAM</name>
<dbReference type="AlphaFoldDB" id="A0A167W7N2"/>
<sequence>MTRQALAILEASNRTTTLIDRVKACPNPKSSLVTVTRVNEAHLAERPPRYLLKGLFAIHILLTAQGLGWSPVAMYAAQQTSYISNDAVKLDDISYFMTPERIVDIAKRYNTKHPHPPLSKSFAPASLLPSLLPHTRKTKCYINWPRPRHCAYLLSRDLVVAQSFPVAPGMHVKSAANVRVVCQG</sequence>
<dbReference type="STRING" id="436010.A0A167W7N2"/>
<evidence type="ECO:0000313" key="2">
    <source>
        <dbReference type="Proteomes" id="UP000076532"/>
    </source>
</evidence>
<accession>A0A167W7N2</accession>
<gene>
    <name evidence="1" type="ORF">FIBSPDRAFT_343053</name>
</gene>
<keyword evidence="2" id="KW-1185">Reference proteome</keyword>
<dbReference type="OrthoDB" id="196847at2759"/>
<reference evidence="1 2" key="1">
    <citation type="journal article" date="2016" name="Mol. Biol. Evol.">
        <title>Comparative Genomics of Early-Diverging Mushroom-Forming Fungi Provides Insights into the Origins of Lignocellulose Decay Capabilities.</title>
        <authorList>
            <person name="Nagy L.G."/>
            <person name="Riley R."/>
            <person name="Tritt A."/>
            <person name="Adam C."/>
            <person name="Daum C."/>
            <person name="Floudas D."/>
            <person name="Sun H."/>
            <person name="Yadav J.S."/>
            <person name="Pangilinan J."/>
            <person name="Larsson K.H."/>
            <person name="Matsuura K."/>
            <person name="Barry K."/>
            <person name="Labutti K."/>
            <person name="Kuo R."/>
            <person name="Ohm R.A."/>
            <person name="Bhattacharya S.S."/>
            <person name="Shirouzu T."/>
            <person name="Yoshinaga Y."/>
            <person name="Martin F.M."/>
            <person name="Grigoriev I.V."/>
            <person name="Hibbett D.S."/>
        </authorList>
    </citation>
    <scope>NUCLEOTIDE SEQUENCE [LARGE SCALE GENOMIC DNA]</scope>
    <source>
        <strain evidence="1 2">CBS 109695</strain>
    </source>
</reference>
<organism evidence="1 2">
    <name type="scientific">Athelia psychrophila</name>
    <dbReference type="NCBI Taxonomy" id="1759441"/>
    <lineage>
        <taxon>Eukaryota</taxon>
        <taxon>Fungi</taxon>
        <taxon>Dikarya</taxon>
        <taxon>Basidiomycota</taxon>
        <taxon>Agaricomycotina</taxon>
        <taxon>Agaricomycetes</taxon>
        <taxon>Agaricomycetidae</taxon>
        <taxon>Atheliales</taxon>
        <taxon>Atheliaceae</taxon>
        <taxon>Athelia</taxon>
    </lineage>
</organism>
<dbReference type="EMBL" id="KV417819">
    <property type="protein sequence ID" value="KZP05788.1"/>
    <property type="molecule type" value="Genomic_DNA"/>
</dbReference>
<proteinExistence type="predicted"/>
<dbReference type="Proteomes" id="UP000076532">
    <property type="component" value="Unassembled WGS sequence"/>
</dbReference>
<protein>
    <submittedName>
        <fullName evidence="1">Uncharacterized protein</fullName>
    </submittedName>
</protein>
<evidence type="ECO:0000313" key="1">
    <source>
        <dbReference type="EMBL" id="KZP05788.1"/>
    </source>
</evidence>